<dbReference type="Gramene" id="PVH36095">
    <property type="protein sequence ID" value="PVH36095"/>
    <property type="gene ID" value="PAHAL_7G350800"/>
</dbReference>
<feature type="region of interest" description="Disordered" evidence="1">
    <location>
        <begin position="84"/>
        <end position="126"/>
    </location>
</feature>
<proteinExistence type="predicted"/>
<reference evidence="2" key="1">
    <citation type="submission" date="2018-04" db="EMBL/GenBank/DDBJ databases">
        <title>WGS assembly of Panicum hallii.</title>
        <authorList>
            <person name="Lovell J."/>
            <person name="Jenkins J."/>
            <person name="Lowry D."/>
            <person name="Mamidi S."/>
            <person name="Sreedasyam A."/>
            <person name="Weng X."/>
            <person name="Barry K."/>
            <person name="Bonette J."/>
            <person name="Campitelli B."/>
            <person name="Daum C."/>
            <person name="Gordon S."/>
            <person name="Gould B."/>
            <person name="Lipzen A."/>
            <person name="Macqueen A."/>
            <person name="Palacio-Mejia J."/>
            <person name="Plott C."/>
            <person name="Shakirov E."/>
            <person name="Shu S."/>
            <person name="Yoshinaga Y."/>
            <person name="Zane M."/>
            <person name="Rokhsar D."/>
            <person name="Grimwood J."/>
            <person name="Schmutz J."/>
            <person name="Juenger T."/>
        </authorList>
    </citation>
    <scope>NUCLEOTIDE SEQUENCE [LARGE SCALE GENOMIC DNA]</scope>
    <source>
        <strain evidence="2">FIL2</strain>
    </source>
</reference>
<protein>
    <recommendedName>
        <fullName evidence="3">Retrotransposon gag domain-containing protein</fullName>
    </recommendedName>
</protein>
<dbReference type="AlphaFoldDB" id="A0A2T8IEJ5"/>
<evidence type="ECO:0000256" key="1">
    <source>
        <dbReference type="SAM" id="MobiDB-lite"/>
    </source>
</evidence>
<sequence length="182" mass="21077">MISVKQTGALSEYIERFFELFDQLVAYHRTTDPMYFTMQFIEGLRPYLQAAVLIQRPPDLDTAIVLSQLQDEVAVNAKRRDMKRPAYNGSIKPSSAYPLPLPAPPKDDKSSSQFAEGSRSVDQFRNKSAEDKWRSLRAMRRDQGLRQYYAEKWSRDHKCAERVQLHAVQEMMEILQLSEDTG</sequence>
<dbReference type="Proteomes" id="UP000243499">
    <property type="component" value="Chromosome 7"/>
</dbReference>
<gene>
    <name evidence="2" type="ORF">PAHAL_7G350800</name>
</gene>
<dbReference type="EMBL" id="CM008052">
    <property type="protein sequence ID" value="PVH36095.1"/>
    <property type="molecule type" value="Genomic_DNA"/>
</dbReference>
<name>A0A2T8IEJ5_9POAL</name>
<organism evidence="2">
    <name type="scientific">Panicum hallii</name>
    <dbReference type="NCBI Taxonomy" id="206008"/>
    <lineage>
        <taxon>Eukaryota</taxon>
        <taxon>Viridiplantae</taxon>
        <taxon>Streptophyta</taxon>
        <taxon>Embryophyta</taxon>
        <taxon>Tracheophyta</taxon>
        <taxon>Spermatophyta</taxon>
        <taxon>Magnoliopsida</taxon>
        <taxon>Liliopsida</taxon>
        <taxon>Poales</taxon>
        <taxon>Poaceae</taxon>
        <taxon>PACMAD clade</taxon>
        <taxon>Panicoideae</taxon>
        <taxon>Panicodae</taxon>
        <taxon>Paniceae</taxon>
        <taxon>Panicinae</taxon>
        <taxon>Panicum</taxon>
        <taxon>Panicum sect. Panicum</taxon>
    </lineage>
</organism>
<evidence type="ECO:0008006" key="3">
    <source>
        <dbReference type="Google" id="ProtNLM"/>
    </source>
</evidence>
<accession>A0A2T8IEJ5</accession>
<evidence type="ECO:0000313" key="2">
    <source>
        <dbReference type="EMBL" id="PVH36095.1"/>
    </source>
</evidence>